<feature type="domain" description="Mutator-like transposase" evidence="2">
    <location>
        <begin position="362"/>
        <end position="460"/>
    </location>
</feature>
<evidence type="ECO:0000259" key="1">
    <source>
        <dbReference type="Pfam" id="PF16064"/>
    </source>
</evidence>
<dbReference type="PANTHER" id="PTHR34153">
    <property type="entry name" value="SI:CH211-262H13.3-RELATED-RELATED"/>
    <property type="match status" value="1"/>
</dbReference>
<sequence length="534" mass="60953">MPWIVVHFIEENTVEAVPINWLEGNQCYWPSLNSKRCRETIQACHEPGRDWILYKIRTLGGGRIYDDFNKARIKAIQAEMSSDLNSDVNSDDKKPKRAVKRRKFFNETSVASEFDESDQSISKEVPLPAVPTTNVPSQDVSIGGLSTLKTSHAYNTVMPSSANLQSRTPTALSDASDDTFQKQVLRQLNIISFKLQQLSEDINAHPYPVQHTANDTPENNMLTLFELPLKNDNKLQKLEDYLKINENFSKFVSHLNKIDGQNYKNMSKRLLEKLITNNMASQYSWIGFKKKKNFSILYLAKLITEKDEDNKERLFQEKDRVSIAKARKSSKRGVLEQEEQLPDLEIEVEAYDNNSIKRLEGWRVVNVEYFVQETKKLVMHDIKCTMGKMRFQTETRCGITSTFQYHCDTCDKTININTHSDESRKDVHESLVWGTLSVGMGYSQSEELCSVLDISCINYSLKAAREEKQLAIEDGNIEDGFPYITVIVDGGWSKRSYGHGYLSNSGVACIIGEKTKKLLFIGVKNKFCYGCSAE</sequence>
<feature type="domain" description="Mutator-like transposase" evidence="2">
    <location>
        <begin position="462"/>
        <end position="533"/>
    </location>
</feature>
<reference evidence="3" key="1">
    <citation type="submission" date="2019-08" db="EMBL/GenBank/DDBJ databases">
        <title>The genome of the North American firefly Photinus pyralis.</title>
        <authorList>
            <consortium name="Photinus pyralis genome working group"/>
            <person name="Fallon T.R."/>
            <person name="Sander Lower S.E."/>
            <person name="Weng J.-K."/>
        </authorList>
    </citation>
    <scope>NUCLEOTIDE SEQUENCE</scope>
    <source>
        <strain evidence="3">TRF0915ILg1</strain>
        <tissue evidence="3">Whole body</tissue>
    </source>
</reference>
<comment type="caution">
    <text evidence="3">The sequence shown here is derived from an EMBL/GenBank/DDBJ whole genome shotgun (WGS) entry which is preliminary data.</text>
</comment>
<dbReference type="Pfam" id="PF20700">
    <property type="entry name" value="Mutator"/>
    <property type="match status" value="2"/>
</dbReference>
<dbReference type="InterPro" id="IPR032071">
    <property type="entry name" value="DUF4806"/>
</dbReference>
<evidence type="ECO:0000259" key="2">
    <source>
        <dbReference type="Pfam" id="PF20700"/>
    </source>
</evidence>
<dbReference type="Proteomes" id="UP000801492">
    <property type="component" value="Unassembled WGS sequence"/>
</dbReference>
<dbReference type="Pfam" id="PF16064">
    <property type="entry name" value="DUF4806"/>
    <property type="match status" value="1"/>
</dbReference>
<organism evidence="3 4">
    <name type="scientific">Ignelater luminosus</name>
    <name type="common">Cucubano</name>
    <name type="synonym">Pyrophorus luminosus</name>
    <dbReference type="NCBI Taxonomy" id="2038154"/>
    <lineage>
        <taxon>Eukaryota</taxon>
        <taxon>Metazoa</taxon>
        <taxon>Ecdysozoa</taxon>
        <taxon>Arthropoda</taxon>
        <taxon>Hexapoda</taxon>
        <taxon>Insecta</taxon>
        <taxon>Pterygota</taxon>
        <taxon>Neoptera</taxon>
        <taxon>Endopterygota</taxon>
        <taxon>Coleoptera</taxon>
        <taxon>Polyphaga</taxon>
        <taxon>Elateriformia</taxon>
        <taxon>Elateroidea</taxon>
        <taxon>Elateridae</taxon>
        <taxon>Agrypninae</taxon>
        <taxon>Pyrophorini</taxon>
        <taxon>Ignelater</taxon>
    </lineage>
</organism>
<dbReference type="OrthoDB" id="6614320at2759"/>
<dbReference type="PANTHER" id="PTHR34153:SF2">
    <property type="entry name" value="SI:CH211-262H13.3-RELATED"/>
    <property type="match status" value="1"/>
</dbReference>
<evidence type="ECO:0008006" key="5">
    <source>
        <dbReference type="Google" id="ProtNLM"/>
    </source>
</evidence>
<dbReference type="InterPro" id="IPR049012">
    <property type="entry name" value="Mutator_transp_dom"/>
</dbReference>
<gene>
    <name evidence="3" type="ORF">ILUMI_03132</name>
</gene>
<feature type="domain" description="DUF4806" evidence="1">
    <location>
        <begin position="223"/>
        <end position="295"/>
    </location>
</feature>
<protein>
    <recommendedName>
        <fullName evidence="5">DUF4806 domain-containing protein</fullName>
    </recommendedName>
</protein>
<name>A0A8K0DC52_IGNLU</name>
<dbReference type="AlphaFoldDB" id="A0A8K0DC52"/>
<evidence type="ECO:0000313" key="4">
    <source>
        <dbReference type="Proteomes" id="UP000801492"/>
    </source>
</evidence>
<evidence type="ECO:0000313" key="3">
    <source>
        <dbReference type="EMBL" id="KAF2903054.1"/>
    </source>
</evidence>
<accession>A0A8K0DC52</accession>
<keyword evidence="4" id="KW-1185">Reference proteome</keyword>
<dbReference type="EMBL" id="VTPC01001119">
    <property type="protein sequence ID" value="KAF2903054.1"/>
    <property type="molecule type" value="Genomic_DNA"/>
</dbReference>
<proteinExistence type="predicted"/>